<evidence type="ECO:0000313" key="4">
    <source>
        <dbReference type="EMBL" id="PNT97967.1"/>
    </source>
</evidence>
<sequence length="335" mass="36197">MTYENILKDMLSRVTSDVDKREGSVIFDALAPCAYKLAETYFKLNNFIDLVSADTAVGEYLDRVVADYGIKRKAATYAVRKVEATAPVDIGTRWGLKDTTYVITEKMSDTEYKAKCEQLGSIGNQYSGLLDNIDNVPDVAAALTDIIISGEDEETDDSLRARFYNQIRTPSTSGNADHYRKWAMEVAGCGDAKVLPLWNGNGTVKVLVVDENMAVDEALPAAVAAHIETVRPIGAAVTVESPQEKVISISAGVVLDGSKTLNDVYNSFSKAFSEYLKDIVFKNYSISYARIGSLLLSTDGVADYVNLLVNGGAANITIGETEVPVAGTIALTEVV</sequence>
<proteinExistence type="inferred from homology"/>
<dbReference type="EMBL" id="NIOJ01000032">
    <property type="protein sequence ID" value="PNT97967.1"/>
    <property type="molecule type" value="Genomic_DNA"/>
</dbReference>
<keyword evidence="5" id="KW-1185">Reference proteome</keyword>
<dbReference type="Proteomes" id="UP000236151">
    <property type="component" value="Unassembled WGS sequence"/>
</dbReference>
<dbReference type="InterPro" id="IPR058531">
    <property type="entry name" value="Baseplate_J_M"/>
</dbReference>
<evidence type="ECO:0000259" key="2">
    <source>
        <dbReference type="Pfam" id="PF26078"/>
    </source>
</evidence>
<feature type="domain" description="Baseplate J-like central" evidence="2">
    <location>
        <begin position="171"/>
        <end position="240"/>
    </location>
</feature>
<dbReference type="Pfam" id="PF26078">
    <property type="entry name" value="Baseplate_J_M"/>
    <property type="match status" value="1"/>
</dbReference>
<organism evidence="4 5">
    <name type="scientific">Clostridium thermosuccinogenes</name>
    <dbReference type="NCBI Taxonomy" id="84032"/>
    <lineage>
        <taxon>Bacteria</taxon>
        <taxon>Bacillati</taxon>
        <taxon>Bacillota</taxon>
        <taxon>Clostridia</taxon>
        <taxon>Eubacteriales</taxon>
        <taxon>Clostridiaceae</taxon>
        <taxon>Clostridium</taxon>
    </lineage>
</organism>
<evidence type="ECO:0000256" key="1">
    <source>
        <dbReference type="ARBA" id="ARBA00038087"/>
    </source>
</evidence>
<dbReference type="InterPro" id="IPR052399">
    <property type="entry name" value="Phage_Baseplate_Assmbl_Protein"/>
</dbReference>
<evidence type="ECO:0000259" key="3">
    <source>
        <dbReference type="Pfam" id="PF26079"/>
    </source>
</evidence>
<comment type="caution">
    <text evidence="4">The sequence shown here is derived from an EMBL/GenBank/DDBJ whole genome shotgun (WGS) entry which is preliminary data.</text>
</comment>
<dbReference type="PANTHER" id="PTHR37829">
    <property type="entry name" value="PHAGE-LIKE ELEMENT PBSX PROTEIN XKDT"/>
    <property type="match status" value="1"/>
</dbReference>
<protein>
    <submittedName>
        <fullName evidence="4">Baseplate J protein</fullName>
    </submittedName>
</protein>
<dbReference type="KEGG" id="cthd:CDO33_00405"/>
<dbReference type="Pfam" id="PF26079">
    <property type="entry name" value="Baseplate_J_C"/>
    <property type="match status" value="1"/>
</dbReference>
<name>A0A2K2FBZ4_9CLOT</name>
<dbReference type="PANTHER" id="PTHR37829:SF3">
    <property type="entry name" value="PROTEIN JAYE-RELATED"/>
    <property type="match status" value="1"/>
</dbReference>
<comment type="similarity">
    <text evidence="1">Belongs to the Mu gp47/PBSX XkdT family.</text>
</comment>
<dbReference type="OrthoDB" id="2554267at2"/>
<accession>A0A2K2FBZ4</accession>
<dbReference type="InterPro" id="IPR058530">
    <property type="entry name" value="Baseplate_J-like_C"/>
</dbReference>
<feature type="domain" description="Baseplate J-like C-terminal" evidence="3">
    <location>
        <begin position="247"/>
        <end position="331"/>
    </location>
</feature>
<evidence type="ECO:0000313" key="5">
    <source>
        <dbReference type="Proteomes" id="UP000236151"/>
    </source>
</evidence>
<reference evidence="4 5" key="1">
    <citation type="submission" date="2017-06" db="EMBL/GenBank/DDBJ databases">
        <title>Investigating the central metabolism of Clostridium thermosuccinogenes.</title>
        <authorList>
            <person name="Koendjbiharie J.G."/>
            <person name="van Kranenburg R."/>
        </authorList>
    </citation>
    <scope>NUCLEOTIDE SEQUENCE [LARGE SCALE GENOMIC DNA]</scope>
    <source>
        <strain evidence="4 5">DSM 5806</strain>
    </source>
</reference>
<gene>
    <name evidence="4" type="ORF">CDQ84_12195</name>
</gene>
<dbReference type="AlphaFoldDB" id="A0A2K2FBZ4"/>